<evidence type="ECO:0000313" key="3">
    <source>
        <dbReference type="Proteomes" id="UP000620104"/>
    </source>
</evidence>
<protein>
    <submittedName>
        <fullName evidence="2">Uncharacterized protein</fullName>
    </submittedName>
</protein>
<dbReference type="AlphaFoldDB" id="A0A8H3TPP1"/>
<dbReference type="Proteomes" id="UP000620104">
    <property type="component" value="Unassembled WGS sequence"/>
</dbReference>
<dbReference type="OrthoDB" id="2588702at2759"/>
<comment type="caution">
    <text evidence="2">The sequence shown here is derived from an EMBL/GenBank/DDBJ whole genome shotgun (WGS) entry which is preliminary data.</text>
</comment>
<proteinExistence type="predicted"/>
<evidence type="ECO:0000313" key="2">
    <source>
        <dbReference type="EMBL" id="GHJ84049.1"/>
    </source>
</evidence>
<name>A0A8H3TPP1_9TREE</name>
<keyword evidence="3" id="KW-1185">Reference proteome</keyword>
<dbReference type="EMBL" id="BLZA01000005">
    <property type="protein sequence ID" value="GHJ84049.1"/>
    <property type="molecule type" value="Genomic_DNA"/>
</dbReference>
<accession>A0A8H3TPP1</accession>
<sequence>MKFTPRLRSLHAETNLVIHGVPRTWLPQDVTNALEEIGATRSGAPTLVTKQPKIFTPLPTAYNTAPPPATASFHITFPSPSALKQACLALPRAGARFLGFPAGPGSAVKKHAGLKFESTGEDAARWVVSLAGKEWMSTEGKRTGTGTGANQQDETSVLDAPTTKSTSKNATNQETLSGYLAAFVAANPAPLALSKRGHQVLLRGLPSTVSEENVRKLGADFKIDDTYGIWRVPKLQADRTSSHIISLPSPSEAHRFVRAVHNRRYGGRQFDREFVMRAEVVS</sequence>
<reference evidence="2" key="1">
    <citation type="submission" date="2020-07" db="EMBL/GenBank/DDBJ databases">
        <title>Draft Genome Sequence of a Deep-Sea Yeast, Naganishia (Cryptococcus) liquefaciens strain N6.</title>
        <authorList>
            <person name="Han Y.W."/>
            <person name="Kajitani R."/>
            <person name="Morimoto H."/>
            <person name="Parhat M."/>
            <person name="Tsubouchi H."/>
            <person name="Bakenova O."/>
            <person name="Ogata M."/>
            <person name="Argunhan B."/>
            <person name="Aoki R."/>
            <person name="Kajiwara S."/>
            <person name="Itoh T."/>
            <person name="Iwasaki H."/>
        </authorList>
    </citation>
    <scope>NUCLEOTIDE SEQUENCE</scope>
    <source>
        <strain evidence="2">N6</strain>
    </source>
</reference>
<gene>
    <name evidence="2" type="ORF">NliqN6_0451</name>
</gene>
<feature type="compositionally biased region" description="Polar residues" evidence="1">
    <location>
        <begin position="162"/>
        <end position="171"/>
    </location>
</feature>
<evidence type="ECO:0000256" key="1">
    <source>
        <dbReference type="SAM" id="MobiDB-lite"/>
    </source>
</evidence>
<organism evidence="2 3">
    <name type="scientific">Naganishia liquefaciens</name>
    <dbReference type="NCBI Taxonomy" id="104408"/>
    <lineage>
        <taxon>Eukaryota</taxon>
        <taxon>Fungi</taxon>
        <taxon>Dikarya</taxon>
        <taxon>Basidiomycota</taxon>
        <taxon>Agaricomycotina</taxon>
        <taxon>Tremellomycetes</taxon>
        <taxon>Filobasidiales</taxon>
        <taxon>Filobasidiaceae</taxon>
        <taxon>Naganishia</taxon>
    </lineage>
</organism>
<feature type="region of interest" description="Disordered" evidence="1">
    <location>
        <begin position="137"/>
        <end position="171"/>
    </location>
</feature>